<comment type="caution">
    <text evidence="1">The sequence shown here is derived from an EMBL/GenBank/DDBJ whole genome shotgun (WGS) entry which is preliminary data.</text>
</comment>
<evidence type="ECO:0000313" key="2">
    <source>
        <dbReference type="Proteomes" id="UP000252706"/>
    </source>
</evidence>
<proteinExistence type="predicted"/>
<evidence type="ECO:0000313" key="1">
    <source>
        <dbReference type="EMBL" id="RBW53331.1"/>
    </source>
</evidence>
<sequence>MSALNDGVGGFDGAFLTLEGLDCRDARDEFSFKLNQSRTFSVSGKSLLNDENIFAKFANSGGQLKIEFTGTGGVIPSTALVH</sequence>
<dbReference type="EMBL" id="QOCE01000037">
    <property type="protein sequence ID" value="RBW53331.1"/>
    <property type="molecule type" value="Genomic_DNA"/>
</dbReference>
<organism evidence="1 2">
    <name type="scientific">Phaeobacter gallaeciensis</name>
    <dbReference type="NCBI Taxonomy" id="60890"/>
    <lineage>
        <taxon>Bacteria</taxon>
        <taxon>Pseudomonadati</taxon>
        <taxon>Pseudomonadota</taxon>
        <taxon>Alphaproteobacteria</taxon>
        <taxon>Rhodobacterales</taxon>
        <taxon>Roseobacteraceae</taxon>
        <taxon>Phaeobacter</taxon>
    </lineage>
</organism>
<dbReference type="Proteomes" id="UP000252706">
    <property type="component" value="Unassembled WGS sequence"/>
</dbReference>
<dbReference type="AlphaFoldDB" id="A0A366WX35"/>
<reference evidence="1 2" key="1">
    <citation type="submission" date="2018-07" db="EMBL/GenBank/DDBJ databases">
        <title>Modular assembly of carbohydrate-degrading microbial communities in the ocean.</title>
        <authorList>
            <person name="Enke T.N."/>
            <person name="Datta M.S."/>
            <person name="Schwartzman J.A."/>
            <person name="Cermak N."/>
            <person name="Schmitz D.A."/>
            <person name="Barrere J."/>
            <person name="Cordero O.X."/>
        </authorList>
    </citation>
    <scope>NUCLEOTIDE SEQUENCE [LARGE SCALE GENOMIC DNA]</scope>
    <source>
        <strain evidence="1 2">C3M10</strain>
    </source>
</reference>
<name>A0A366WX35_9RHOB</name>
<accession>A0A366WX35</accession>
<protein>
    <submittedName>
        <fullName evidence="1">Uncharacterized protein</fullName>
    </submittedName>
</protein>
<gene>
    <name evidence="1" type="ORF">DS909_14470</name>
</gene>